<dbReference type="Pfam" id="PF13204">
    <property type="entry name" value="Apiosidase"/>
    <property type="match status" value="1"/>
</dbReference>
<reference evidence="4" key="1">
    <citation type="submission" date="2022-07" db="EMBL/GenBank/DDBJ databases">
        <authorList>
            <person name="Li W.-J."/>
            <person name="Deng Q.-Q."/>
        </authorList>
    </citation>
    <scope>NUCLEOTIDE SEQUENCE</scope>
    <source>
        <strain evidence="4">SYSU M60031</strain>
    </source>
</reference>
<feature type="domain" description="Apiosidase-like catalytic" evidence="1">
    <location>
        <begin position="201"/>
        <end position="458"/>
    </location>
</feature>
<dbReference type="Proteomes" id="UP001156102">
    <property type="component" value="Unassembled WGS sequence"/>
</dbReference>
<organism evidence="4 5">
    <name type="scientific">Ectobacillus ponti</name>
    <dbReference type="NCBI Taxonomy" id="2961894"/>
    <lineage>
        <taxon>Bacteria</taxon>
        <taxon>Bacillati</taxon>
        <taxon>Bacillota</taxon>
        <taxon>Bacilli</taxon>
        <taxon>Bacillales</taxon>
        <taxon>Bacillaceae</taxon>
        <taxon>Ectobacillus</taxon>
    </lineage>
</organism>
<dbReference type="InterPro" id="IPR013783">
    <property type="entry name" value="Ig-like_fold"/>
</dbReference>
<dbReference type="InterPro" id="IPR041239">
    <property type="entry name" value="DUF5605"/>
</dbReference>
<sequence>MNFTTETRLGNVLANQEAAAILKVHIPQVFSLLLDPSLGTMIKASTLPQLAAFFPEVSANAEVVEVLQKDLRGVPEQAEQEILPSADYEESTVPVGSAAVSFPDKAGKWSIFELELQGPSHGNPFVDVALGASFTLHGRDVAVSGFYDGNGVYRVRFMPDEEGVWSFKTTSSARSLDGVEGRFVCEAPLEGNHGPVRVKNTFHFAYEDGTLYIPVGTTCYAWTNQPDELVAQTLETLKTAPFNKMRMCVFPKAYAFNTNEPPHYAFEGSLEEGWDFTRFNPAFFQQLEKRIEALGELGIEADLILFHPYDRWGFADMSKAADDRYLRYIVSRLSAYRNVWWSLANEYDLMWAKELEDWERFARITAEHDPYHHLISIHNCLQFYDYSRPWITHCSIQRIDVYKTAESTDEWRKQWNKPIVIDECAYEGDIDQGWGNISGEEMTRRFWEGAVRGGYVGHGETYLRDDEVLWWSKGGQLHGSSPARISFLRRIMEEGPQEGLNPMQLSWDVPSAVVPDEYYLFYYGFNQPKFREYRMKPGTLYKVEIIDTWNMTIEEAAGNHEGVFRIELPGRPYMAVRMTKA</sequence>
<protein>
    <submittedName>
        <fullName evidence="4">DUF5605 domain-containing protein</fullName>
    </submittedName>
</protein>
<evidence type="ECO:0000259" key="2">
    <source>
        <dbReference type="Pfam" id="PF16586"/>
    </source>
</evidence>
<evidence type="ECO:0000259" key="3">
    <source>
        <dbReference type="Pfam" id="PF18310"/>
    </source>
</evidence>
<dbReference type="PANTHER" id="PTHR37836:SF2">
    <property type="entry name" value="DUF4038 DOMAIN-CONTAINING PROTEIN"/>
    <property type="match status" value="1"/>
</dbReference>
<dbReference type="SUPFAM" id="SSF51445">
    <property type="entry name" value="(Trans)glycosidases"/>
    <property type="match status" value="1"/>
</dbReference>
<comment type="caution">
    <text evidence="4">The sequence shown here is derived from an EMBL/GenBank/DDBJ whole genome shotgun (WGS) entry which is preliminary data.</text>
</comment>
<dbReference type="InterPro" id="IPR032260">
    <property type="entry name" value="DUF5060"/>
</dbReference>
<dbReference type="Gene3D" id="3.20.20.80">
    <property type="entry name" value="Glycosidases"/>
    <property type="match status" value="1"/>
</dbReference>
<dbReference type="PANTHER" id="PTHR37836">
    <property type="entry name" value="LMO1036 PROTEIN"/>
    <property type="match status" value="1"/>
</dbReference>
<dbReference type="AlphaFoldDB" id="A0AA41X2K1"/>
<dbReference type="Gene3D" id="2.60.40.3950">
    <property type="match status" value="1"/>
</dbReference>
<evidence type="ECO:0000313" key="4">
    <source>
        <dbReference type="EMBL" id="MCP8967746.1"/>
    </source>
</evidence>
<proteinExistence type="predicted"/>
<dbReference type="InterPro" id="IPR017853">
    <property type="entry name" value="GH"/>
</dbReference>
<dbReference type="Pfam" id="PF18310">
    <property type="entry name" value="DUF5605"/>
    <property type="match status" value="1"/>
</dbReference>
<keyword evidence="5" id="KW-1185">Reference proteome</keyword>
<dbReference type="Gene3D" id="2.60.40.10">
    <property type="entry name" value="Immunoglobulins"/>
    <property type="match status" value="1"/>
</dbReference>
<feature type="domain" description="DUF5060" evidence="2">
    <location>
        <begin position="107"/>
        <end position="171"/>
    </location>
</feature>
<feature type="domain" description="DUF5605" evidence="3">
    <location>
        <begin position="507"/>
        <end position="579"/>
    </location>
</feature>
<dbReference type="EMBL" id="JANCLT010000002">
    <property type="protein sequence ID" value="MCP8967746.1"/>
    <property type="molecule type" value="Genomic_DNA"/>
</dbReference>
<evidence type="ECO:0000313" key="5">
    <source>
        <dbReference type="Proteomes" id="UP001156102"/>
    </source>
</evidence>
<evidence type="ECO:0000259" key="1">
    <source>
        <dbReference type="Pfam" id="PF13204"/>
    </source>
</evidence>
<dbReference type="Pfam" id="PF16586">
    <property type="entry name" value="DUF5060"/>
    <property type="match status" value="1"/>
</dbReference>
<dbReference type="InterPro" id="IPR025277">
    <property type="entry name" value="Apiosidase-like_cat_dom"/>
</dbReference>
<gene>
    <name evidence="4" type="ORF">NK662_04230</name>
</gene>
<name>A0AA41X2K1_9BACI</name>
<accession>A0AA41X2K1</accession>